<evidence type="ECO:0000313" key="2">
    <source>
        <dbReference type="Proteomes" id="UP000299102"/>
    </source>
</evidence>
<protein>
    <submittedName>
        <fullName evidence="1">Uncharacterized protein</fullName>
    </submittedName>
</protein>
<evidence type="ECO:0000313" key="1">
    <source>
        <dbReference type="EMBL" id="GBP21446.1"/>
    </source>
</evidence>
<name>A0A4C1U6I9_EUMVA</name>
<dbReference type="EMBL" id="BGZK01000129">
    <property type="protein sequence ID" value="GBP21446.1"/>
    <property type="molecule type" value="Genomic_DNA"/>
</dbReference>
<gene>
    <name evidence="1" type="ORF">EVAR_12047_1</name>
</gene>
<dbReference type="AlphaFoldDB" id="A0A4C1U6I9"/>
<comment type="caution">
    <text evidence="1">The sequence shown here is derived from an EMBL/GenBank/DDBJ whole genome shotgun (WGS) entry which is preliminary data.</text>
</comment>
<dbReference type="Proteomes" id="UP000299102">
    <property type="component" value="Unassembled WGS sequence"/>
</dbReference>
<organism evidence="1 2">
    <name type="scientific">Eumeta variegata</name>
    <name type="common">Bagworm moth</name>
    <name type="synonym">Eumeta japonica</name>
    <dbReference type="NCBI Taxonomy" id="151549"/>
    <lineage>
        <taxon>Eukaryota</taxon>
        <taxon>Metazoa</taxon>
        <taxon>Ecdysozoa</taxon>
        <taxon>Arthropoda</taxon>
        <taxon>Hexapoda</taxon>
        <taxon>Insecta</taxon>
        <taxon>Pterygota</taxon>
        <taxon>Neoptera</taxon>
        <taxon>Endopterygota</taxon>
        <taxon>Lepidoptera</taxon>
        <taxon>Glossata</taxon>
        <taxon>Ditrysia</taxon>
        <taxon>Tineoidea</taxon>
        <taxon>Psychidae</taxon>
        <taxon>Oiketicinae</taxon>
        <taxon>Eumeta</taxon>
    </lineage>
</organism>
<keyword evidence="2" id="KW-1185">Reference proteome</keyword>
<accession>A0A4C1U6I9</accession>
<reference evidence="1 2" key="1">
    <citation type="journal article" date="2019" name="Commun. Biol.">
        <title>The bagworm genome reveals a unique fibroin gene that provides high tensile strength.</title>
        <authorList>
            <person name="Kono N."/>
            <person name="Nakamura H."/>
            <person name="Ohtoshi R."/>
            <person name="Tomita M."/>
            <person name="Numata K."/>
            <person name="Arakawa K."/>
        </authorList>
    </citation>
    <scope>NUCLEOTIDE SEQUENCE [LARGE SCALE GENOMIC DNA]</scope>
</reference>
<sequence length="141" mass="15779">MLPNLSERSGEIKGAVRIFISNRSIGLKLTDVRKTGTTRRNCSVSASFRALDDSHAEFTFSINTSIEQPRPRRASPLAICVLGLGPTLAVCLHGVAVPAPYRLLSWPVWTYIFRVRIKLTQRAKRFRAFVATHIGWEIETA</sequence>
<proteinExistence type="predicted"/>